<dbReference type="EMBL" id="SEWF01000046">
    <property type="protein sequence ID" value="RYU93369.1"/>
    <property type="molecule type" value="Genomic_DNA"/>
</dbReference>
<protein>
    <recommendedName>
        <fullName evidence="2">Ig-like domain-containing protein</fullName>
    </recommendedName>
</protein>
<evidence type="ECO:0000313" key="4">
    <source>
        <dbReference type="Proteomes" id="UP000293162"/>
    </source>
</evidence>
<evidence type="ECO:0000313" key="3">
    <source>
        <dbReference type="EMBL" id="RYU93369.1"/>
    </source>
</evidence>
<gene>
    <name evidence="3" type="ORF">EWM59_22165</name>
</gene>
<comment type="caution">
    <text evidence="3">The sequence shown here is derived from an EMBL/GenBank/DDBJ whole genome shotgun (WGS) entry which is preliminary data.</text>
</comment>
<dbReference type="InterPro" id="IPR044023">
    <property type="entry name" value="Ig_7"/>
</dbReference>
<feature type="domain" description="Ig-like" evidence="2">
    <location>
        <begin position="168"/>
        <end position="247"/>
    </location>
</feature>
<feature type="domain" description="Ig-like" evidence="2">
    <location>
        <begin position="252"/>
        <end position="329"/>
    </location>
</feature>
<dbReference type="Proteomes" id="UP000293162">
    <property type="component" value="Unassembled WGS sequence"/>
</dbReference>
<reference evidence="3 4" key="1">
    <citation type="submission" date="2019-02" db="EMBL/GenBank/DDBJ databases">
        <title>Bacterial novel species Emticicia sp. 17J42-9 isolated from soil.</title>
        <authorList>
            <person name="Jung H.-Y."/>
        </authorList>
    </citation>
    <scope>NUCLEOTIDE SEQUENCE [LARGE SCALE GENOMIC DNA]</scope>
    <source>
        <strain evidence="3 4">17J42-9</strain>
    </source>
</reference>
<dbReference type="Pfam" id="PF19081">
    <property type="entry name" value="Ig_7"/>
    <property type="match status" value="4"/>
</dbReference>
<feature type="chain" id="PRO_5020444026" description="Ig-like domain-containing protein" evidence="1">
    <location>
        <begin position="26"/>
        <end position="597"/>
    </location>
</feature>
<dbReference type="RefSeq" id="WP_130023444.1">
    <property type="nucleotide sequence ID" value="NZ_SEWF01000046.1"/>
</dbReference>
<feature type="signal peptide" evidence="1">
    <location>
        <begin position="1"/>
        <end position="25"/>
    </location>
</feature>
<dbReference type="AlphaFoldDB" id="A0A4Q5LV18"/>
<name>A0A4Q5LV18_9BACT</name>
<organism evidence="3 4">
    <name type="scientific">Emticicia agri</name>
    <dbReference type="NCBI Taxonomy" id="2492393"/>
    <lineage>
        <taxon>Bacteria</taxon>
        <taxon>Pseudomonadati</taxon>
        <taxon>Bacteroidota</taxon>
        <taxon>Cytophagia</taxon>
        <taxon>Cytophagales</taxon>
        <taxon>Leadbetterellaceae</taxon>
        <taxon>Emticicia</taxon>
    </lineage>
</organism>
<feature type="domain" description="Ig-like" evidence="2">
    <location>
        <begin position="335"/>
        <end position="411"/>
    </location>
</feature>
<feature type="domain" description="Ig-like" evidence="2">
    <location>
        <begin position="76"/>
        <end position="139"/>
    </location>
</feature>
<keyword evidence="4" id="KW-1185">Reference proteome</keyword>
<evidence type="ECO:0000259" key="2">
    <source>
        <dbReference type="Pfam" id="PF19081"/>
    </source>
</evidence>
<proteinExistence type="predicted"/>
<accession>A0A4Q5LV18</accession>
<dbReference type="OrthoDB" id="9805017at2"/>
<sequence>MNHLSISGKLLCLIFCLLLSSITFAQLSQTGKSAKKKQVITAPTQTTYPDLALNESVNDEVIIKNLINYKVSEPVPDSPTSVSASPTSICAGSNVSLTATCATGTVTWYNQETGGTAIGTGSPLITSPAVTTTYYASCFVSGAPARIAVGDSESSRVSAGTVTVTGIPANPTSVSVNKTTICLGETVTLTANCSSGTVTWYRETTAIGTGSGLIQSPTDEQTRYFAKCINGSCESNFVAVDGVNVNPLPDFPTDVSVSETNICSGTAVTLSANCSTGTLTWYTQATGGSAIGIETDLSQSPTTNIIYYAACIGEFCESVRVATTEVNVTAMPGIPTDVLVNKTSTFIGTTVYLTATCSSGTVTWYNQGTGGDAIGTGSGLSIAPSTTTIYYASCKNGSCESNREATSEVTVATLTDPTAVSVNKTSIVSGAKVIFSATCSGGQVVWYNQESGGNEIGVGTSVGYYPSQNMTFYATCRNGIYETTRVATNAVSVISMPQLPYMVSDNINPGETSSELDELTNVNGTLFFTTENPEYGRELWKTDGTLEGTMLVKNINPGPDPSYTNSLKKVGNLLFLRQVMVYMAMNYGLVMEKPMEL</sequence>
<evidence type="ECO:0000256" key="1">
    <source>
        <dbReference type="SAM" id="SignalP"/>
    </source>
</evidence>
<keyword evidence="1" id="KW-0732">Signal</keyword>